<organism evidence="1 2">
    <name type="scientific">Plasmodium vinckei vinckei</name>
    <dbReference type="NCBI Taxonomy" id="54757"/>
    <lineage>
        <taxon>Eukaryota</taxon>
        <taxon>Sar</taxon>
        <taxon>Alveolata</taxon>
        <taxon>Apicomplexa</taxon>
        <taxon>Aconoidasida</taxon>
        <taxon>Haemosporida</taxon>
        <taxon>Plasmodiidae</taxon>
        <taxon>Plasmodium</taxon>
        <taxon>Plasmodium (Vinckeia)</taxon>
    </lineage>
</organism>
<name>A0A449BS40_PLAVN</name>
<dbReference type="RefSeq" id="XP_008625353.2">
    <property type="nucleotide sequence ID" value="XM_008627131.2"/>
</dbReference>
<gene>
    <name evidence="1" type="ORF">PVVCY_0803300</name>
</gene>
<accession>A0A449BS40</accession>
<protein>
    <submittedName>
        <fullName evidence="1">Uncharacterized protein</fullName>
    </submittedName>
</protein>
<evidence type="ECO:0000313" key="1">
    <source>
        <dbReference type="EMBL" id="VEV56169.1"/>
    </source>
</evidence>
<dbReference type="VEuPathDB" id="PlasmoDB:PVVCY_0803300"/>
<dbReference type="EMBL" id="LR215064">
    <property type="protein sequence ID" value="VEV56169.1"/>
    <property type="molecule type" value="Genomic_DNA"/>
</dbReference>
<dbReference type="Proteomes" id="UP000290582">
    <property type="component" value="Chromosome PVVCY_08"/>
</dbReference>
<proteinExistence type="predicted"/>
<evidence type="ECO:0000313" key="2">
    <source>
        <dbReference type="Proteomes" id="UP000290582"/>
    </source>
</evidence>
<sequence>MNNICTTIVVVKLLEFFPLLDDFFKLLYLNKTWRAAVLDAVQNTNLLRKKTIICLKNKKYILLILKYMNSNNNNNIRNEITDYSSLALSNRNILSPFPNVLKLIIGSWSLSPTFINCIQREFPRLIYFKIVIGSPICIALLKNFCFNSKSLRYITISFANTELNNEYREKLTKSINNFLYHWNINVKLITE</sequence>
<dbReference type="OrthoDB" id="371213at2759"/>
<dbReference type="KEGG" id="pvv:PVVCY_0803300"/>
<reference evidence="1 2" key="1">
    <citation type="submission" date="2019-01" db="EMBL/GenBank/DDBJ databases">
        <authorList>
            <person name="Ramaprasad A."/>
        </authorList>
    </citation>
    <scope>NUCLEOTIDE SEQUENCE [LARGE SCALE GENOMIC DNA]</scope>
</reference>
<dbReference type="AlphaFoldDB" id="A0A449BS40"/>
<dbReference type="GeneID" id="19961688"/>